<keyword evidence="2" id="KW-1133">Transmembrane helix</keyword>
<gene>
    <name evidence="3" type="ORF">AJ80_05598</name>
</gene>
<keyword evidence="2" id="KW-0472">Membrane</keyword>
<keyword evidence="4" id="KW-1185">Reference proteome</keyword>
<dbReference type="EMBL" id="PDNA01000084">
    <property type="protein sequence ID" value="PGH15245.1"/>
    <property type="molecule type" value="Genomic_DNA"/>
</dbReference>
<protein>
    <recommendedName>
        <fullName evidence="5">MFS maltose permease</fullName>
    </recommendedName>
</protein>
<keyword evidence="2" id="KW-0812">Transmembrane</keyword>
<evidence type="ECO:0000313" key="3">
    <source>
        <dbReference type="EMBL" id="PGH15245.1"/>
    </source>
</evidence>
<dbReference type="AlphaFoldDB" id="A0A2B7Y223"/>
<comment type="caution">
    <text evidence="3">The sequence shown here is derived from an EMBL/GenBank/DDBJ whole genome shotgun (WGS) entry which is preliminary data.</text>
</comment>
<accession>A0A2B7Y223</accession>
<dbReference type="STRING" id="1447883.A0A2B7Y223"/>
<reference evidence="3 4" key="1">
    <citation type="submission" date="2017-10" db="EMBL/GenBank/DDBJ databases">
        <title>Comparative genomics in systemic dimorphic fungi from Ajellomycetaceae.</title>
        <authorList>
            <person name="Munoz J.F."/>
            <person name="Mcewen J.G."/>
            <person name="Clay O.K."/>
            <person name="Cuomo C.A."/>
        </authorList>
    </citation>
    <scope>NUCLEOTIDE SEQUENCE [LARGE SCALE GENOMIC DNA]</scope>
    <source>
        <strain evidence="3 4">UAMH7299</strain>
    </source>
</reference>
<evidence type="ECO:0000256" key="2">
    <source>
        <dbReference type="SAM" id="Phobius"/>
    </source>
</evidence>
<feature type="region of interest" description="Disordered" evidence="1">
    <location>
        <begin position="389"/>
        <end position="410"/>
    </location>
</feature>
<name>A0A2B7Y223_POLH7</name>
<evidence type="ECO:0000256" key="1">
    <source>
        <dbReference type="SAM" id="MobiDB-lite"/>
    </source>
</evidence>
<dbReference type="Proteomes" id="UP000224634">
    <property type="component" value="Unassembled WGS sequence"/>
</dbReference>
<feature type="compositionally biased region" description="Polar residues" evidence="1">
    <location>
        <begin position="392"/>
        <end position="410"/>
    </location>
</feature>
<proteinExistence type="predicted"/>
<feature type="transmembrane region" description="Helical" evidence="2">
    <location>
        <begin position="92"/>
        <end position="111"/>
    </location>
</feature>
<evidence type="ECO:0008006" key="5">
    <source>
        <dbReference type="Google" id="ProtNLM"/>
    </source>
</evidence>
<organism evidence="3 4">
    <name type="scientific">Polytolypa hystricis (strain UAMH7299)</name>
    <dbReference type="NCBI Taxonomy" id="1447883"/>
    <lineage>
        <taxon>Eukaryota</taxon>
        <taxon>Fungi</taxon>
        <taxon>Dikarya</taxon>
        <taxon>Ascomycota</taxon>
        <taxon>Pezizomycotina</taxon>
        <taxon>Eurotiomycetes</taxon>
        <taxon>Eurotiomycetidae</taxon>
        <taxon>Onygenales</taxon>
        <taxon>Onygenales incertae sedis</taxon>
        <taxon>Polytolypa</taxon>
    </lineage>
</organism>
<evidence type="ECO:0000313" key="4">
    <source>
        <dbReference type="Proteomes" id="UP000224634"/>
    </source>
</evidence>
<sequence>MLRPRSLLRRIPDVTQPLRPPKSHVPKPSTRLFTSNSQLLLISSPLNRPQLPFLHSPTALPSRLQNPITFRQHTPRLISTERRKKITDGLKIGFTAYALLLLCYIIDMGLYQEKIERIYPTPPEWSLWTRWWLRSARAKQEPERFGELSTDWVEVGEMYRDLVGWLEDVKGEGKGVKEIGCEDGGAVFVDGLGKTGYDIEGMSEAWRTGYFQALMGAAECAEKLDGWVADKKIGATTPASYMVGPSNPDPKRVPPGVKVPREEFAEPAYDSPELYYMRVLTTTGFKPNQKLDAALAYADWLDFKGLKETSEDMYGWAMDIATSGLRVDAGQVVDNEITGVLKDTAGKYLTDNLQRVTTAYGVHQVRGGDLSKALSVFLSLLRARRELPTPPTSTLAASQEPHSPSTDGINRSLMSSITETLRSYIIPPPYPLSTRTGNEPIYRTTATACDEAGLMVYIGEILFASSSRDTGLSWTRDAVDMAESTLVQLSDEDEQATDPTSINRPDVHERCRDCLRTGLANWRQMVHKLVVKAENEELETLDRAKGVWFGAKKMLQEKEQQRKRWEAEELILVDRTKELRPILGEMGMTGLGKSSISFP</sequence>
<dbReference type="OrthoDB" id="5408102at2759"/>